<dbReference type="Proteomes" id="UP001601627">
    <property type="component" value="Unassembled WGS sequence"/>
</dbReference>
<sequence>MLERTAMRWSFTFTATVTDLRTDEREQITDTAHFDFPITRADALSVIRRELRCRNKAVTALRITSTN</sequence>
<comment type="caution">
    <text evidence="1">The sequence shown here is derived from an EMBL/GenBank/DDBJ whole genome shotgun (WGS) entry which is preliminary data.</text>
</comment>
<accession>A0ABW6Q3B7</accession>
<dbReference type="RefSeq" id="WP_388234098.1">
    <property type="nucleotide sequence ID" value="NZ_JBHVZQ010000006.1"/>
</dbReference>
<evidence type="ECO:0000313" key="2">
    <source>
        <dbReference type="Proteomes" id="UP001601627"/>
    </source>
</evidence>
<organism evidence="1 2">
    <name type="scientific">Streptomyces marokkonensis</name>
    <dbReference type="NCBI Taxonomy" id="324855"/>
    <lineage>
        <taxon>Bacteria</taxon>
        <taxon>Bacillati</taxon>
        <taxon>Actinomycetota</taxon>
        <taxon>Actinomycetes</taxon>
        <taxon>Kitasatosporales</taxon>
        <taxon>Streptomycetaceae</taxon>
        <taxon>Streptomyces</taxon>
    </lineage>
</organism>
<name>A0ABW6Q3B7_9ACTN</name>
<reference evidence="1 2" key="1">
    <citation type="submission" date="2024-09" db="EMBL/GenBank/DDBJ databases">
        <title>The Natural Products Discovery Center: Release of the First 8490 Sequenced Strains for Exploring Actinobacteria Biosynthetic Diversity.</title>
        <authorList>
            <person name="Kalkreuter E."/>
            <person name="Kautsar S.A."/>
            <person name="Yang D."/>
            <person name="Bader C.D."/>
            <person name="Teijaro C.N."/>
            <person name="Fluegel L."/>
            <person name="Davis C.M."/>
            <person name="Simpson J.R."/>
            <person name="Lauterbach L."/>
            <person name="Steele A.D."/>
            <person name="Gui C."/>
            <person name="Meng S."/>
            <person name="Li G."/>
            <person name="Viehrig K."/>
            <person name="Ye F."/>
            <person name="Su P."/>
            <person name="Kiefer A.F."/>
            <person name="Nichols A."/>
            <person name="Cepeda A.J."/>
            <person name="Yan W."/>
            <person name="Fan B."/>
            <person name="Jiang Y."/>
            <person name="Adhikari A."/>
            <person name="Zheng C.-J."/>
            <person name="Schuster L."/>
            <person name="Cowan T.M."/>
            <person name="Smanski M.J."/>
            <person name="Chevrette M.G."/>
            <person name="De Carvalho L.P.S."/>
            <person name="Shen B."/>
        </authorList>
    </citation>
    <scope>NUCLEOTIDE SEQUENCE [LARGE SCALE GENOMIC DNA]</scope>
    <source>
        <strain evidence="1 2">NPDC058328</strain>
    </source>
</reference>
<protein>
    <submittedName>
        <fullName evidence="1">Uncharacterized protein</fullName>
    </submittedName>
</protein>
<keyword evidence="2" id="KW-1185">Reference proteome</keyword>
<evidence type="ECO:0000313" key="1">
    <source>
        <dbReference type="EMBL" id="MFF1273685.1"/>
    </source>
</evidence>
<gene>
    <name evidence="1" type="ORF">ACFVZC_09785</name>
</gene>
<proteinExistence type="predicted"/>
<dbReference type="EMBL" id="JBHVZQ010000006">
    <property type="protein sequence ID" value="MFF1273685.1"/>
    <property type="molecule type" value="Genomic_DNA"/>
</dbReference>